<keyword evidence="7 8" id="KW-0472">Membrane</keyword>
<dbReference type="Pfam" id="PF00528">
    <property type="entry name" value="BPD_transp_1"/>
    <property type="match status" value="1"/>
</dbReference>
<dbReference type="EMBL" id="JAABNR010000002">
    <property type="protein sequence ID" value="NBZ86547.1"/>
    <property type="molecule type" value="Genomic_DNA"/>
</dbReference>
<comment type="caution">
    <text evidence="10">The sequence shown here is derived from an EMBL/GenBank/DDBJ whole genome shotgun (WGS) entry which is preliminary data.</text>
</comment>
<evidence type="ECO:0000259" key="9">
    <source>
        <dbReference type="PROSITE" id="PS50928"/>
    </source>
</evidence>
<evidence type="ECO:0000256" key="2">
    <source>
        <dbReference type="ARBA" id="ARBA00022448"/>
    </source>
</evidence>
<dbReference type="PROSITE" id="PS50928">
    <property type="entry name" value="ABC_TM1"/>
    <property type="match status" value="2"/>
</dbReference>
<evidence type="ECO:0000256" key="1">
    <source>
        <dbReference type="ARBA" id="ARBA00004429"/>
    </source>
</evidence>
<evidence type="ECO:0000313" key="11">
    <source>
        <dbReference type="Proteomes" id="UP001193501"/>
    </source>
</evidence>
<evidence type="ECO:0000256" key="5">
    <source>
        <dbReference type="ARBA" id="ARBA00022692"/>
    </source>
</evidence>
<keyword evidence="11" id="KW-1185">Reference proteome</keyword>
<sequence length="497" mass="51560">MASGARAVSLAVAGLVAAPLAALALQSGLTLRAADGAALRFTVTQAALSALISCALAVPLARALMRRRFPGRGLLLTALGAPFLLPTVVAVLGIITVYGRSGWFSTAQGQPLPLYGLTGVLLANVFFNLSLATRILCQGWHRIPSEHLRLAASLNLPPWSRFRHVEAPMLRAFLPGALLAVFLICLNSFVIALTLGGGPGATTVELAIYQALRFDFDPGHAAALAMVQAGLASVAVLVAARFALPEPGAGLDLPAPPQRQGRLVDGLVIGAASVFLALPLAAVLIEGLPALASLPAQVWPAAGRSVATALASAALAVLAALPLSLAAARGSRWAELSAMWPMVASGLVLGTGWFLILRPLVRPEEVALPVTMLANALMALPFVTRMLLPEVRRLLLDYDRLARALGLRGLARLRYLTLPRLSRPLGLGAGIAAALSMGDLGTIALFADQTQATLPLVIQRLAGAYRMEAAAGAALVLVTLSFALFALFDLGGRHGAK</sequence>
<dbReference type="Gene3D" id="1.10.3720.10">
    <property type="entry name" value="MetI-like"/>
    <property type="match status" value="2"/>
</dbReference>
<dbReference type="InterPro" id="IPR035906">
    <property type="entry name" value="MetI-like_sf"/>
</dbReference>
<evidence type="ECO:0000256" key="7">
    <source>
        <dbReference type="ARBA" id="ARBA00023136"/>
    </source>
</evidence>
<dbReference type="GO" id="GO:0005886">
    <property type="term" value="C:plasma membrane"/>
    <property type="evidence" value="ECO:0007669"/>
    <property type="project" value="UniProtKB-SubCell"/>
</dbReference>
<evidence type="ECO:0000256" key="6">
    <source>
        <dbReference type="ARBA" id="ARBA00022989"/>
    </source>
</evidence>
<feature type="transmembrane region" description="Helical" evidence="8">
    <location>
        <begin position="43"/>
        <end position="61"/>
    </location>
</feature>
<feature type="transmembrane region" description="Helical" evidence="8">
    <location>
        <begin position="172"/>
        <end position="195"/>
    </location>
</feature>
<feature type="transmembrane region" description="Helical" evidence="8">
    <location>
        <begin position="305"/>
        <end position="328"/>
    </location>
</feature>
<feature type="domain" description="ABC transmembrane type-1" evidence="9">
    <location>
        <begin position="302"/>
        <end position="488"/>
    </location>
</feature>
<feature type="transmembrane region" description="Helical" evidence="8">
    <location>
        <begin position="366"/>
        <end position="388"/>
    </location>
</feature>
<comment type="similarity">
    <text evidence="8">Belongs to the binding-protein-dependent transport system permease family.</text>
</comment>
<dbReference type="InterPro" id="IPR000515">
    <property type="entry name" value="MetI-like"/>
</dbReference>
<protein>
    <submittedName>
        <fullName evidence="10">ABC transporter permease subunit</fullName>
    </submittedName>
</protein>
<name>A0AAE4Y664_9RHOB</name>
<feature type="transmembrane region" description="Helical" evidence="8">
    <location>
        <begin position="340"/>
        <end position="360"/>
    </location>
</feature>
<comment type="subcellular location">
    <subcellularLocation>
        <location evidence="1">Cell inner membrane</location>
        <topology evidence="1">Multi-pass membrane protein</topology>
    </subcellularLocation>
    <subcellularLocation>
        <location evidence="8">Cell membrane</location>
        <topology evidence="8">Multi-pass membrane protein</topology>
    </subcellularLocation>
</comment>
<feature type="transmembrane region" description="Helical" evidence="8">
    <location>
        <begin position="115"/>
        <end position="137"/>
    </location>
</feature>
<keyword evidence="6 8" id="KW-1133">Transmembrane helix</keyword>
<evidence type="ECO:0000256" key="4">
    <source>
        <dbReference type="ARBA" id="ARBA00022519"/>
    </source>
</evidence>
<evidence type="ECO:0000313" key="10">
    <source>
        <dbReference type="EMBL" id="NBZ86547.1"/>
    </source>
</evidence>
<dbReference type="AlphaFoldDB" id="A0AAE4Y664"/>
<reference evidence="10" key="1">
    <citation type="submission" date="2020-01" db="EMBL/GenBank/DDBJ databases">
        <authorList>
            <person name="Chen W.-M."/>
        </authorList>
    </citation>
    <scope>NUCLEOTIDE SEQUENCE</scope>
    <source>
        <strain evidence="10">CYK-10</strain>
    </source>
</reference>
<accession>A0AAE4Y664</accession>
<keyword evidence="2 8" id="KW-0813">Transport</keyword>
<feature type="transmembrane region" description="Helical" evidence="8">
    <location>
        <begin position="73"/>
        <end position="95"/>
    </location>
</feature>
<dbReference type="CDD" id="cd06261">
    <property type="entry name" value="TM_PBP2"/>
    <property type="match status" value="2"/>
</dbReference>
<proteinExistence type="inferred from homology"/>
<dbReference type="PANTHER" id="PTHR43357:SF4">
    <property type="entry name" value="INNER MEMBRANE ABC TRANSPORTER PERMEASE PROTEIN YDCV"/>
    <property type="match status" value="1"/>
</dbReference>
<keyword evidence="3" id="KW-1003">Cell membrane</keyword>
<organism evidence="10 11">
    <name type="scientific">Stagnihabitans tardus</name>
    <dbReference type="NCBI Taxonomy" id="2699202"/>
    <lineage>
        <taxon>Bacteria</taxon>
        <taxon>Pseudomonadati</taxon>
        <taxon>Pseudomonadota</taxon>
        <taxon>Alphaproteobacteria</taxon>
        <taxon>Rhodobacterales</taxon>
        <taxon>Paracoccaceae</taxon>
        <taxon>Stagnihabitans</taxon>
    </lineage>
</organism>
<feature type="transmembrane region" description="Helical" evidence="8">
    <location>
        <begin position="264"/>
        <end position="285"/>
    </location>
</feature>
<dbReference type="Proteomes" id="UP001193501">
    <property type="component" value="Unassembled WGS sequence"/>
</dbReference>
<feature type="transmembrane region" description="Helical" evidence="8">
    <location>
        <begin position="425"/>
        <end position="447"/>
    </location>
</feature>
<dbReference type="SUPFAM" id="SSF161098">
    <property type="entry name" value="MetI-like"/>
    <property type="match status" value="2"/>
</dbReference>
<dbReference type="RefSeq" id="WP_168773349.1">
    <property type="nucleotide sequence ID" value="NZ_JAABNR010000002.1"/>
</dbReference>
<feature type="domain" description="ABC transmembrane type-1" evidence="9">
    <location>
        <begin position="39"/>
        <end position="239"/>
    </location>
</feature>
<dbReference type="PANTHER" id="PTHR43357">
    <property type="entry name" value="INNER MEMBRANE ABC TRANSPORTER PERMEASE PROTEIN YDCV"/>
    <property type="match status" value="1"/>
</dbReference>
<evidence type="ECO:0000256" key="8">
    <source>
        <dbReference type="RuleBase" id="RU363032"/>
    </source>
</evidence>
<keyword evidence="5 8" id="KW-0812">Transmembrane</keyword>
<feature type="transmembrane region" description="Helical" evidence="8">
    <location>
        <begin position="221"/>
        <end position="244"/>
    </location>
</feature>
<gene>
    <name evidence="10" type="ORF">GV832_03065</name>
</gene>
<feature type="transmembrane region" description="Helical" evidence="8">
    <location>
        <begin position="467"/>
        <end position="488"/>
    </location>
</feature>
<evidence type="ECO:0000256" key="3">
    <source>
        <dbReference type="ARBA" id="ARBA00022475"/>
    </source>
</evidence>
<dbReference type="GO" id="GO:0055085">
    <property type="term" value="P:transmembrane transport"/>
    <property type="evidence" value="ECO:0007669"/>
    <property type="project" value="InterPro"/>
</dbReference>
<keyword evidence="4" id="KW-0997">Cell inner membrane</keyword>